<gene>
    <name evidence="2" type="primary">yedF</name>
    <name evidence="2" type="ORF">KDD93_02205</name>
</gene>
<dbReference type="CDD" id="cd00291">
    <property type="entry name" value="SirA_YedF_YeeD"/>
    <property type="match status" value="1"/>
</dbReference>
<feature type="domain" description="UPF0033" evidence="1">
    <location>
        <begin position="2"/>
        <end position="66"/>
    </location>
</feature>
<dbReference type="InterPro" id="IPR019870">
    <property type="entry name" value="Se_metab_YedF"/>
</dbReference>
<dbReference type="Gene3D" id="3.30.110.40">
    <property type="entry name" value="TusA-like domain"/>
    <property type="match status" value="1"/>
</dbReference>
<protein>
    <submittedName>
        <fullName evidence="2">Sulfurtransferase-like selenium metabolism protein YedF</fullName>
    </submittedName>
</protein>
<evidence type="ECO:0000313" key="3">
    <source>
        <dbReference type="Proteomes" id="UP000682951"/>
    </source>
</evidence>
<keyword evidence="3" id="KW-1185">Reference proteome</keyword>
<dbReference type="SUPFAM" id="SSF64307">
    <property type="entry name" value="SirA-like"/>
    <property type="match status" value="1"/>
</dbReference>
<sequence>MQLDCRNLACPEPVIRTKLTLNTLKDGESLEILLNSLASYENVSKFLTSLNQKFDRYELGSGEYSIKAIKSGVVSADTDVSEYTCEVAPAKRQKVVYLNEERAGSGEVGMGLLSKFLGAFLQVEDKPYAVICVNSAVKITTDRSHVSFRPLKDLEAQGVKILSCGSCLEAYKLVDKLSVGEITNAFEVVDILSKFDEIKL</sequence>
<dbReference type="Proteomes" id="UP000682951">
    <property type="component" value="Unassembled WGS sequence"/>
</dbReference>
<comment type="caution">
    <text evidence="2">The sequence shown here is derived from an EMBL/GenBank/DDBJ whole genome shotgun (WGS) entry which is preliminary data.</text>
</comment>
<dbReference type="InterPro" id="IPR001455">
    <property type="entry name" value="TusA-like"/>
</dbReference>
<dbReference type="Pfam" id="PF01206">
    <property type="entry name" value="TusA"/>
    <property type="match status" value="1"/>
</dbReference>
<reference evidence="2 3" key="1">
    <citation type="submission" date="2021-04" db="EMBL/GenBank/DDBJ databases">
        <title>Molecular and phenotypic characterization and identification of bacterial isolates recovered from the Anatolian ground squirrels (Spermophilus xanthoprymnus) and which have the potential to form a new species in the Campylobacter genus.</title>
        <authorList>
            <person name="Aydin F."/>
            <person name="Abay S."/>
            <person name="Kayman T."/>
            <person name="Karakaya E."/>
            <person name="Mustak H.K."/>
            <person name="Mustak I.B."/>
            <person name="Bilgin N."/>
            <person name="Duzler A."/>
            <person name="Sahin O."/>
            <person name="Guran O."/>
            <person name="Saticioglu I.B."/>
        </authorList>
    </citation>
    <scope>NUCLEOTIDE SEQUENCE [LARGE SCALE GENOMIC DNA]</scope>
    <source>
        <strain evidence="3">faydin-G24</strain>
    </source>
</reference>
<dbReference type="InterPro" id="IPR027396">
    <property type="entry name" value="DsrEFH-like"/>
</dbReference>
<dbReference type="SUPFAM" id="SSF75169">
    <property type="entry name" value="DsrEFH-like"/>
    <property type="match status" value="1"/>
</dbReference>
<organism evidence="2 3">
    <name type="scientific">Campylobacter anatolicus</name>
    <dbReference type="NCBI Taxonomy" id="2829105"/>
    <lineage>
        <taxon>Bacteria</taxon>
        <taxon>Pseudomonadati</taxon>
        <taxon>Campylobacterota</taxon>
        <taxon>Epsilonproteobacteria</taxon>
        <taxon>Campylobacterales</taxon>
        <taxon>Campylobacteraceae</taxon>
        <taxon>Campylobacter</taxon>
    </lineage>
</organism>
<name>A0ABS5HGK4_9BACT</name>
<accession>A0ABS5HGK4</accession>
<dbReference type="InterPro" id="IPR036868">
    <property type="entry name" value="TusA-like_sf"/>
</dbReference>
<dbReference type="RefSeq" id="WP_212141566.1">
    <property type="nucleotide sequence ID" value="NZ_JAGSSW010000002.1"/>
</dbReference>
<proteinExistence type="predicted"/>
<dbReference type="EMBL" id="JAGSSW010000002">
    <property type="protein sequence ID" value="MBR8463383.1"/>
    <property type="molecule type" value="Genomic_DNA"/>
</dbReference>
<evidence type="ECO:0000313" key="2">
    <source>
        <dbReference type="EMBL" id="MBR8463383.1"/>
    </source>
</evidence>
<dbReference type="NCBIfam" id="TIGR03527">
    <property type="entry name" value="selenium_YedF"/>
    <property type="match status" value="1"/>
</dbReference>
<evidence type="ECO:0000259" key="1">
    <source>
        <dbReference type="Pfam" id="PF01206"/>
    </source>
</evidence>